<comment type="caution">
    <text evidence="8">The sequence shown here is derived from an EMBL/GenBank/DDBJ whole genome shotgun (WGS) entry which is preliminary data.</text>
</comment>
<dbReference type="InterPro" id="IPR035906">
    <property type="entry name" value="MetI-like_sf"/>
</dbReference>
<dbReference type="GO" id="GO:0031460">
    <property type="term" value="P:glycine betaine transport"/>
    <property type="evidence" value="ECO:0007669"/>
    <property type="project" value="TreeGrafter"/>
</dbReference>
<dbReference type="Proteomes" id="UP001138997">
    <property type="component" value="Unassembled WGS sequence"/>
</dbReference>
<feature type="transmembrane region" description="Helical" evidence="6">
    <location>
        <begin position="132"/>
        <end position="158"/>
    </location>
</feature>
<evidence type="ECO:0000256" key="6">
    <source>
        <dbReference type="RuleBase" id="RU363032"/>
    </source>
</evidence>
<keyword evidence="5 6" id="KW-0472">Membrane</keyword>
<accession>A0A9X1NDL0</accession>
<feature type="transmembrane region" description="Helical" evidence="6">
    <location>
        <begin position="52"/>
        <end position="73"/>
    </location>
</feature>
<evidence type="ECO:0000256" key="5">
    <source>
        <dbReference type="ARBA" id="ARBA00023136"/>
    </source>
</evidence>
<proteinExistence type="inferred from homology"/>
<feature type="transmembrane region" description="Helical" evidence="6">
    <location>
        <begin position="183"/>
        <end position="204"/>
    </location>
</feature>
<dbReference type="SUPFAM" id="SSF161098">
    <property type="entry name" value="MetI-like"/>
    <property type="match status" value="1"/>
</dbReference>
<keyword evidence="9" id="KW-1185">Reference proteome</keyword>
<evidence type="ECO:0000256" key="3">
    <source>
        <dbReference type="ARBA" id="ARBA00022692"/>
    </source>
</evidence>
<dbReference type="PANTHER" id="PTHR30177">
    <property type="entry name" value="GLYCINE BETAINE/L-PROLINE TRANSPORT SYSTEM PERMEASE PROTEIN PROW"/>
    <property type="match status" value="1"/>
</dbReference>
<sequence>MDFFSYVSQHWERISFLGMQHLQLVLIAVLCAGVVSLGLVAATERLPRVRAALLSFTGTLLTIPSFALFALLIPVFGLGVLPTILALTVYAVFPIARNTVTGLEGVDPSVIDAARGMGMSATRRLFLVRLPLAWPVILNGFRVATIMVVATAAIGAAVNGPGLGELIFRGLSRIGGANALNEALSGVVAIAVVAAVLDLIFVAIGKLTTSKGLHV</sequence>
<feature type="domain" description="ABC transmembrane type-1" evidence="7">
    <location>
        <begin position="18"/>
        <end position="205"/>
    </location>
</feature>
<dbReference type="GO" id="GO:0055085">
    <property type="term" value="P:transmembrane transport"/>
    <property type="evidence" value="ECO:0007669"/>
    <property type="project" value="InterPro"/>
</dbReference>
<dbReference type="InterPro" id="IPR000515">
    <property type="entry name" value="MetI-like"/>
</dbReference>
<evidence type="ECO:0000313" key="9">
    <source>
        <dbReference type="Proteomes" id="UP001138997"/>
    </source>
</evidence>
<keyword evidence="4 6" id="KW-1133">Transmembrane helix</keyword>
<organism evidence="8 9">
    <name type="scientific">Kineosporia babensis</name>
    <dbReference type="NCBI Taxonomy" id="499548"/>
    <lineage>
        <taxon>Bacteria</taxon>
        <taxon>Bacillati</taxon>
        <taxon>Actinomycetota</taxon>
        <taxon>Actinomycetes</taxon>
        <taxon>Kineosporiales</taxon>
        <taxon>Kineosporiaceae</taxon>
        <taxon>Kineosporia</taxon>
    </lineage>
</organism>
<dbReference type="PANTHER" id="PTHR30177:SF4">
    <property type="entry name" value="OSMOPROTECTANT IMPORT PERMEASE PROTEIN OSMW"/>
    <property type="match status" value="1"/>
</dbReference>
<feature type="transmembrane region" description="Helical" evidence="6">
    <location>
        <begin position="20"/>
        <end position="40"/>
    </location>
</feature>
<dbReference type="GO" id="GO:0005886">
    <property type="term" value="C:plasma membrane"/>
    <property type="evidence" value="ECO:0007669"/>
    <property type="project" value="UniProtKB-SubCell"/>
</dbReference>
<reference evidence="8" key="1">
    <citation type="submission" date="2021-11" db="EMBL/GenBank/DDBJ databases">
        <title>Streptomyces corallinus and Kineosporia corallina sp. nov., two new coral-derived marine actinobacteria.</title>
        <authorList>
            <person name="Buangrab K."/>
            <person name="Sutthacheep M."/>
            <person name="Yeemin T."/>
            <person name="Harunari E."/>
            <person name="Igarashi Y."/>
            <person name="Sripreechasak P."/>
            <person name="Kanchanasin P."/>
            <person name="Tanasupawat S."/>
            <person name="Phongsopitanun W."/>
        </authorList>
    </citation>
    <scope>NUCLEOTIDE SEQUENCE</scope>
    <source>
        <strain evidence="8">JCM 31032</strain>
    </source>
</reference>
<dbReference type="AlphaFoldDB" id="A0A9X1NDL0"/>
<gene>
    <name evidence="8" type="ORF">LR394_10430</name>
</gene>
<dbReference type="Pfam" id="PF00528">
    <property type="entry name" value="BPD_transp_1"/>
    <property type="match status" value="1"/>
</dbReference>
<keyword evidence="3 6" id="KW-0812">Transmembrane</keyword>
<comment type="similarity">
    <text evidence="6">Belongs to the binding-protein-dependent transport system permease family.</text>
</comment>
<evidence type="ECO:0000259" key="7">
    <source>
        <dbReference type="PROSITE" id="PS50928"/>
    </source>
</evidence>
<name>A0A9X1NDL0_9ACTN</name>
<dbReference type="Gene3D" id="1.10.3720.10">
    <property type="entry name" value="MetI-like"/>
    <property type="match status" value="1"/>
</dbReference>
<dbReference type="RefSeq" id="WP_231440493.1">
    <property type="nucleotide sequence ID" value="NZ_JAJOMB010000004.1"/>
</dbReference>
<dbReference type="CDD" id="cd06261">
    <property type="entry name" value="TM_PBP2"/>
    <property type="match status" value="1"/>
</dbReference>
<feature type="transmembrane region" description="Helical" evidence="6">
    <location>
        <begin position="79"/>
        <end position="96"/>
    </location>
</feature>
<protein>
    <submittedName>
        <fullName evidence="8">ABC transporter permease</fullName>
    </submittedName>
</protein>
<dbReference type="PROSITE" id="PS50928">
    <property type="entry name" value="ABC_TM1"/>
    <property type="match status" value="1"/>
</dbReference>
<keyword evidence="2 6" id="KW-0813">Transport</keyword>
<evidence type="ECO:0000256" key="1">
    <source>
        <dbReference type="ARBA" id="ARBA00004141"/>
    </source>
</evidence>
<evidence type="ECO:0000313" key="8">
    <source>
        <dbReference type="EMBL" id="MCD5311316.1"/>
    </source>
</evidence>
<evidence type="ECO:0000256" key="4">
    <source>
        <dbReference type="ARBA" id="ARBA00022989"/>
    </source>
</evidence>
<evidence type="ECO:0000256" key="2">
    <source>
        <dbReference type="ARBA" id="ARBA00022448"/>
    </source>
</evidence>
<dbReference type="InterPro" id="IPR051204">
    <property type="entry name" value="ABC_transp_perm/SBD"/>
</dbReference>
<dbReference type="EMBL" id="JAJOMB010000004">
    <property type="protein sequence ID" value="MCD5311316.1"/>
    <property type="molecule type" value="Genomic_DNA"/>
</dbReference>
<comment type="subcellular location">
    <subcellularLocation>
        <location evidence="6">Cell membrane</location>
        <topology evidence="6">Multi-pass membrane protein</topology>
    </subcellularLocation>
    <subcellularLocation>
        <location evidence="1">Membrane</location>
        <topology evidence="1">Multi-pass membrane protein</topology>
    </subcellularLocation>
</comment>